<organism evidence="2 3">
    <name type="scientific">Paenibacillus contaminans</name>
    <dbReference type="NCBI Taxonomy" id="450362"/>
    <lineage>
        <taxon>Bacteria</taxon>
        <taxon>Bacillati</taxon>
        <taxon>Bacillota</taxon>
        <taxon>Bacilli</taxon>
        <taxon>Bacillales</taxon>
        <taxon>Paenibacillaceae</taxon>
        <taxon>Paenibacillus</taxon>
    </lineage>
</organism>
<protein>
    <submittedName>
        <fullName evidence="2">VOC family protein</fullName>
    </submittedName>
</protein>
<dbReference type="Pfam" id="PF00903">
    <property type="entry name" value="Glyoxalase"/>
    <property type="match status" value="1"/>
</dbReference>
<dbReference type="PROSITE" id="PS51819">
    <property type="entry name" value="VOC"/>
    <property type="match status" value="1"/>
</dbReference>
<dbReference type="AlphaFoldDB" id="A0A329MUH7"/>
<accession>A0A329MUH7</accession>
<dbReference type="InterPro" id="IPR037523">
    <property type="entry name" value="VOC_core"/>
</dbReference>
<comment type="caution">
    <text evidence="2">The sequence shown here is derived from an EMBL/GenBank/DDBJ whole genome shotgun (WGS) entry which is preliminary data.</text>
</comment>
<dbReference type="SUPFAM" id="SSF54593">
    <property type="entry name" value="Glyoxalase/Bleomycin resistance protein/Dihydroxybiphenyl dioxygenase"/>
    <property type="match status" value="1"/>
</dbReference>
<reference evidence="2 3" key="1">
    <citation type="journal article" date="2009" name="Int. J. Syst. Evol. Microbiol.">
        <title>Paenibacillus contaminans sp. nov., isolated from a contaminated laboratory plate.</title>
        <authorList>
            <person name="Chou J.H."/>
            <person name="Lee J.H."/>
            <person name="Lin M.C."/>
            <person name="Chang P.S."/>
            <person name="Arun A.B."/>
            <person name="Young C.C."/>
            <person name="Chen W.M."/>
        </authorList>
    </citation>
    <scope>NUCLEOTIDE SEQUENCE [LARGE SCALE GENOMIC DNA]</scope>
    <source>
        <strain evidence="2 3">CKOBP-6</strain>
    </source>
</reference>
<gene>
    <name evidence="2" type="ORF">DQG23_02000</name>
</gene>
<dbReference type="EMBL" id="QMFB01000001">
    <property type="protein sequence ID" value="RAV22998.1"/>
    <property type="molecule type" value="Genomic_DNA"/>
</dbReference>
<dbReference type="Proteomes" id="UP000250369">
    <property type="component" value="Unassembled WGS sequence"/>
</dbReference>
<dbReference type="CDD" id="cd06587">
    <property type="entry name" value="VOC"/>
    <property type="match status" value="1"/>
</dbReference>
<dbReference type="InterPro" id="IPR004360">
    <property type="entry name" value="Glyas_Fos-R_dOase_dom"/>
</dbReference>
<evidence type="ECO:0000313" key="3">
    <source>
        <dbReference type="Proteomes" id="UP000250369"/>
    </source>
</evidence>
<dbReference type="InterPro" id="IPR029068">
    <property type="entry name" value="Glyas_Bleomycin-R_OHBP_Dase"/>
</dbReference>
<dbReference type="RefSeq" id="WP_113029107.1">
    <property type="nucleotide sequence ID" value="NZ_QMFB01000001.1"/>
</dbReference>
<feature type="domain" description="VOC" evidence="1">
    <location>
        <begin position="9"/>
        <end position="132"/>
    </location>
</feature>
<proteinExistence type="predicted"/>
<dbReference type="OrthoDB" id="2608626at2"/>
<keyword evidence="3" id="KW-1185">Reference proteome</keyword>
<sequence length="145" mass="16687">MDKPFLVTRAGYTYIPTTKIDESIEWYRHHLGLRLINKFNDRGSQIAVLHYPHKHAIALLLIETSDNKPLEITRNGAAFPILALNCPDIEHTYNFLKNNGVQVGDLSPLGQGEARYFYFRDNEGNLLEGAWSIWDPQDEIKETFL</sequence>
<dbReference type="Gene3D" id="3.10.180.10">
    <property type="entry name" value="2,3-Dihydroxybiphenyl 1,2-Dioxygenase, domain 1"/>
    <property type="match status" value="1"/>
</dbReference>
<evidence type="ECO:0000259" key="1">
    <source>
        <dbReference type="PROSITE" id="PS51819"/>
    </source>
</evidence>
<name>A0A329MUH7_9BACL</name>
<evidence type="ECO:0000313" key="2">
    <source>
        <dbReference type="EMBL" id="RAV22998.1"/>
    </source>
</evidence>